<gene>
    <name evidence="1" type="ORF">LTR37_007050</name>
</gene>
<protein>
    <submittedName>
        <fullName evidence="1">Uncharacterized protein</fullName>
    </submittedName>
</protein>
<evidence type="ECO:0000313" key="2">
    <source>
        <dbReference type="Proteomes" id="UP001281147"/>
    </source>
</evidence>
<sequence length="185" mass="20169">MDTPPDWTATALFSPSKARFQQAQARDWASVDSWLSKRYASKRLPNLERNEDTRQALLTLATLNEGADEQRSLVDRVEKTALQAHSKRLNGDAAAEADVQPLLSGLEGDDALAVLAETVVCLDSPSVDLPTLANAVVDLTAQKFAAEQEVRRVEDQLRALKSEQTSARPTRADGELGTELEAPES</sequence>
<evidence type="ECO:0000313" key="1">
    <source>
        <dbReference type="EMBL" id="KAK3715562.1"/>
    </source>
</evidence>
<proteinExistence type="predicted"/>
<reference evidence="1" key="1">
    <citation type="submission" date="2023-07" db="EMBL/GenBank/DDBJ databases">
        <title>Black Yeasts Isolated from many extreme environments.</title>
        <authorList>
            <person name="Coleine C."/>
            <person name="Stajich J.E."/>
            <person name="Selbmann L."/>
        </authorList>
    </citation>
    <scope>NUCLEOTIDE SEQUENCE</scope>
    <source>
        <strain evidence="1">CCFEE 5714</strain>
    </source>
</reference>
<organism evidence="1 2">
    <name type="scientific">Vermiconidia calcicola</name>
    <dbReference type="NCBI Taxonomy" id="1690605"/>
    <lineage>
        <taxon>Eukaryota</taxon>
        <taxon>Fungi</taxon>
        <taxon>Dikarya</taxon>
        <taxon>Ascomycota</taxon>
        <taxon>Pezizomycotina</taxon>
        <taxon>Dothideomycetes</taxon>
        <taxon>Dothideomycetidae</taxon>
        <taxon>Mycosphaerellales</taxon>
        <taxon>Extremaceae</taxon>
        <taxon>Vermiconidia</taxon>
    </lineage>
</organism>
<dbReference type="EMBL" id="JAUTXU010000048">
    <property type="protein sequence ID" value="KAK3715562.1"/>
    <property type="molecule type" value="Genomic_DNA"/>
</dbReference>
<comment type="caution">
    <text evidence="1">The sequence shown here is derived from an EMBL/GenBank/DDBJ whole genome shotgun (WGS) entry which is preliminary data.</text>
</comment>
<keyword evidence="2" id="KW-1185">Reference proteome</keyword>
<dbReference type="Proteomes" id="UP001281147">
    <property type="component" value="Unassembled WGS sequence"/>
</dbReference>
<name>A0ACC3NFT1_9PEZI</name>
<accession>A0ACC3NFT1</accession>